<keyword evidence="5" id="KW-0479">Metal-binding</keyword>
<evidence type="ECO:0000256" key="4">
    <source>
        <dbReference type="ARBA" id="ARBA00022695"/>
    </source>
</evidence>
<protein>
    <submittedName>
        <fullName evidence="13">Polynucleotide adenylyltransferase/metal dependent phosphohydrolase</fullName>
    </submittedName>
</protein>
<dbReference type="GO" id="GO:0016779">
    <property type="term" value="F:nucleotidyltransferase activity"/>
    <property type="evidence" value="ECO:0007669"/>
    <property type="project" value="UniProtKB-KW"/>
</dbReference>
<dbReference type="GO" id="GO:0008033">
    <property type="term" value="P:tRNA processing"/>
    <property type="evidence" value="ECO:0007669"/>
    <property type="project" value="UniProtKB-KW"/>
</dbReference>
<evidence type="ECO:0000313" key="14">
    <source>
        <dbReference type="Proteomes" id="UP000003860"/>
    </source>
</evidence>
<evidence type="ECO:0000259" key="10">
    <source>
        <dbReference type="Pfam" id="PF01743"/>
    </source>
</evidence>
<dbReference type="RefSeq" id="WP_004616597.1">
    <property type="nucleotide sequence ID" value="NZ_ACXX02000001.1"/>
</dbReference>
<dbReference type="InterPro" id="IPR032810">
    <property type="entry name" value="CCA-adding_enz_C"/>
</dbReference>
<evidence type="ECO:0000256" key="2">
    <source>
        <dbReference type="ARBA" id="ARBA00022679"/>
    </source>
</evidence>
<evidence type="ECO:0000259" key="11">
    <source>
        <dbReference type="Pfam" id="PF12627"/>
    </source>
</evidence>
<dbReference type="GO" id="GO:0016787">
    <property type="term" value="F:hydrolase activity"/>
    <property type="evidence" value="ECO:0007669"/>
    <property type="project" value="UniProtKB-KW"/>
</dbReference>
<feature type="domain" description="Poly A polymerase head" evidence="10">
    <location>
        <begin position="27"/>
        <end position="146"/>
    </location>
</feature>
<dbReference type="NCBIfam" id="NF009814">
    <property type="entry name" value="PRK13299.1"/>
    <property type="match status" value="1"/>
</dbReference>
<dbReference type="Proteomes" id="UP000003860">
    <property type="component" value="Unassembled WGS sequence"/>
</dbReference>
<dbReference type="InterPro" id="IPR002646">
    <property type="entry name" value="PolA_pol_head_dom"/>
</dbReference>
<dbReference type="PANTHER" id="PTHR46173:SF1">
    <property type="entry name" value="CCA TRNA NUCLEOTIDYLTRANSFERASE 1, MITOCHONDRIAL"/>
    <property type="match status" value="1"/>
</dbReference>
<feature type="domain" description="CCA-adding enzyme C-terminal" evidence="12">
    <location>
        <begin position="300"/>
        <end position="442"/>
    </location>
</feature>
<evidence type="ECO:0000256" key="5">
    <source>
        <dbReference type="ARBA" id="ARBA00022723"/>
    </source>
</evidence>
<dbReference type="Pfam" id="PF13735">
    <property type="entry name" value="tRNA_NucTran2_2"/>
    <property type="match status" value="1"/>
</dbReference>
<dbReference type="GO" id="GO:0000049">
    <property type="term" value="F:tRNA binding"/>
    <property type="evidence" value="ECO:0007669"/>
    <property type="project" value="TreeGrafter"/>
</dbReference>
<keyword evidence="3" id="KW-0819">tRNA processing</keyword>
<evidence type="ECO:0000256" key="9">
    <source>
        <dbReference type="RuleBase" id="RU003953"/>
    </source>
</evidence>
<dbReference type="OrthoDB" id="9805698at2"/>
<feature type="domain" description="tRNA nucleotidyltransferase/poly(A) polymerase RNA and SrmB- binding" evidence="11">
    <location>
        <begin position="174"/>
        <end position="233"/>
    </location>
</feature>
<keyword evidence="7" id="KW-0460">Magnesium</keyword>
<evidence type="ECO:0000256" key="8">
    <source>
        <dbReference type="ARBA" id="ARBA00022884"/>
    </source>
</evidence>
<name>F1T8A6_9FIRM</name>
<evidence type="ECO:0000259" key="12">
    <source>
        <dbReference type="Pfam" id="PF13735"/>
    </source>
</evidence>
<comment type="cofactor">
    <cofactor evidence="1">
        <name>Mg(2+)</name>
        <dbReference type="ChEBI" id="CHEBI:18420"/>
    </cofactor>
</comment>
<evidence type="ECO:0000313" key="13">
    <source>
        <dbReference type="EMBL" id="EGD49704.1"/>
    </source>
</evidence>
<dbReference type="Pfam" id="PF12627">
    <property type="entry name" value="PolyA_pol_RNAbd"/>
    <property type="match status" value="1"/>
</dbReference>
<evidence type="ECO:0000256" key="3">
    <source>
        <dbReference type="ARBA" id="ARBA00022694"/>
    </source>
</evidence>
<organism evidence="13 14">
    <name type="scientific">Ruminiclostridium papyrosolvens DSM 2782</name>
    <dbReference type="NCBI Taxonomy" id="588581"/>
    <lineage>
        <taxon>Bacteria</taxon>
        <taxon>Bacillati</taxon>
        <taxon>Bacillota</taxon>
        <taxon>Clostridia</taxon>
        <taxon>Eubacteriales</taxon>
        <taxon>Oscillospiraceae</taxon>
        <taxon>Ruminiclostridium</taxon>
    </lineage>
</organism>
<dbReference type="InterPro" id="IPR032828">
    <property type="entry name" value="PolyA_RNA-bd"/>
</dbReference>
<dbReference type="Gene3D" id="1.10.246.80">
    <property type="match status" value="1"/>
</dbReference>
<sequence>MNLCEKFDFPENAGHVINKLNEAGYEAYFVGGCVRDSILCKAPYDWDITTNALPADIKQLFDKTYDTGIKHGTVTVLSGEMSLEVTTYRIDGDYKDFRRPEKVEFTSSLKEDLARRDFTINAMAYHPEHGLVDFFGGLKDLKKRVIKAVGDPKQRFREDALRMLRAIRFSAQLGFSIEEATFEAIKNNSALIANISSERVRDELNKTLVSQHPLHFNYLHQTGILPYILPEFERCYKTEQVNPYHVYNVADHTMFAVKSIDNDHILRWTMLLHDVGKPPRKTTDAKGIDHFYGHQAVSSQIAEKVLNRLRFDKESIKKIVLLVKHHDMDIEDNPKSIRKAINKIGDELFPLLLKVQKADKMAQNPDFLPERIIKWIKIEKIYSDIKSEQQCLNKKDMAVNGDDLILLIGMKPGIEIREMLDYLCDCVLECPELNEKQKLLELAKKHMN</sequence>
<dbReference type="SUPFAM" id="SSF81301">
    <property type="entry name" value="Nucleotidyltransferase"/>
    <property type="match status" value="1"/>
</dbReference>
<keyword evidence="14" id="KW-1185">Reference proteome</keyword>
<dbReference type="Gene3D" id="1.10.3090.10">
    <property type="entry name" value="cca-adding enzyme, domain 2"/>
    <property type="match status" value="1"/>
</dbReference>
<dbReference type="GO" id="GO:0046872">
    <property type="term" value="F:metal ion binding"/>
    <property type="evidence" value="ECO:0007669"/>
    <property type="project" value="UniProtKB-KW"/>
</dbReference>
<keyword evidence="6" id="KW-0547">Nucleotide-binding</keyword>
<evidence type="ECO:0000256" key="7">
    <source>
        <dbReference type="ARBA" id="ARBA00022842"/>
    </source>
</evidence>
<comment type="similarity">
    <text evidence="9">Belongs to the tRNA nucleotidyltransferase/poly(A) polymerase family.</text>
</comment>
<evidence type="ECO:0000256" key="6">
    <source>
        <dbReference type="ARBA" id="ARBA00022741"/>
    </source>
</evidence>
<dbReference type="CDD" id="cd00077">
    <property type="entry name" value="HDc"/>
    <property type="match status" value="1"/>
</dbReference>
<dbReference type="STRING" id="588581.Cpap_4146"/>
<dbReference type="Pfam" id="PF01743">
    <property type="entry name" value="PolyA_pol"/>
    <property type="match status" value="1"/>
</dbReference>
<dbReference type="InterPro" id="IPR050264">
    <property type="entry name" value="Bact_CCA-adding_enz_type3_sf"/>
</dbReference>
<dbReference type="CDD" id="cd05398">
    <property type="entry name" value="NT_ClassII-CCAase"/>
    <property type="match status" value="1"/>
</dbReference>
<evidence type="ECO:0000256" key="1">
    <source>
        <dbReference type="ARBA" id="ARBA00001946"/>
    </source>
</evidence>
<comment type="caution">
    <text evidence="13">The sequence shown here is derived from an EMBL/GenBank/DDBJ whole genome shotgun (WGS) entry which is preliminary data.</text>
</comment>
<dbReference type="InterPro" id="IPR043519">
    <property type="entry name" value="NT_sf"/>
</dbReference>
<reference evidence="13" key="1">
    <citation type="submission" date="2009-07" db="EMBL/GenBank/DDBJ databases">
        <authorList>
            <consortium name="US DOE Joint Genome Institute (JGI-PGF)"/>
            <person name="Lucas S."/>
            <person name="Copeland A."/>
            <person name="Lapidus A."/>
            <person name="Glavina del Rio T."/>
            <person name="Tice H."/>
            <person name="Bruce D."/>
            <person name="Goodwin L."/>
            <person name="Pitluck S."/>
            <person name="Larimer F."/>
            <person name="Land M.L."/>
            <person name="Mouttaki H."/>
            <person name="He Z."/>
            <person name="Zhou J."/>
            <person name="Hemme C.L."/>
        </authorList>
    </citation>
    <scope>NUCLEOTIDE SEQUENCE [LARGE SCALE GENOMIC DNA]</scope>
    <source>
        <strain evidence="13">DSM 2782</strain>
    </source>
</reference>
<keyword evidence="8 9" id="KW-0694">RNA-binding</keyword>
<keyword evidence="4 13" id="KW-0548">Nucleotidyltransferase</keyword>
<dbReference type="PANTHER" id="PTHR46173">
    <property type="entry name" value="CCA TRNA NUCLEOTIDYLTRANSFERASE 1, MITOCHONDRIAL"/>
    <property type="match status" value="1"/>
</dbReference>
<proteinExistence type="inferred from homology"/>
<dbReference type="Gene3D" id="3.30.460.10">
    <property type="entry name" value="Beta Polymerase, domain 2"/>
    <property type="match status" value="1"/>
</dbReference>
<gene>
    <name evidence="13" type="ORF">Cpap_4146</name>
</gene>
<keyword evidence="2 9" id="KW-0808">Transferase</keyword>
<dbReference type="GO" id="GO:0000166">
    <property type="term" value="F:nucleotide binding"/>
    <property type="evidence" value="ECO:0007669"/>
    <property type="project" value="UniProtKB-KW"/>
</dbReference>
<dbReference type="eggNOG" id="COG0617">
    <property type="taxonomic scope" value="Bacteria"/>
</dbReference>
<dbReference type="EMBL" id="ACXX02000001">
    <property type="protein sequence ID" value="EGD49704.1"/>
    <property type="molecule type" value="Genomic_DNA"/>
</dbReference>
<reference evidence="13" key="2">
    <citation type="submission" date="2011-01" db="EMBL/GenBank/DDBJ databases">
        <title>The Non-contiguous Finished genome of Clostridium papyrosolvens.</title>
        <authorList>
            <person name="Lucas S."/>
            <person name="Copeland A."/>
            <person name="Lapidus A."/>
            <person name="Cheng J.-F."/>
            <person name="Goodwin L."/>
            <person name="Pitluck S."/>
            <person name="Misra M."/>
            <person name="Chertkov O."/>
            <person name="Detter J.C."/>
            <person name="Han C."/>
            <person name="Tapia R."/>
            <person name="Land M."/>
            <person name="Hauser L."/>
            <person name="Kyrpides N."/>
            <person name="Ivanova N."/>
            <person name="Pagani I."/>
            <person name="Mouttaki H."/>
            <person name="He Z."/>
            <person name="Zhou J."/>
            <person name="Hemme C.L."/>
            <person name="Woyke T."/>
        </authorList>
    </citation>
    <scope>NUCLEOTIDE SEQUENCE [LARGE SCALE GENOMIC DNA]</scope>
    <source>
        <strain evidence="13">DSM 2782</strain>
    </source>
</reference>
<dbReference type="InterPro" id="IPR003607">
    <property type="entry name" value="HD/PDEase_dom"/>
</dbReference>
<dbReference type="SUPFAM" id="SSF81891">
    <property type="entry name" value="Poly A polymerase C-terminal region-like"/>
    <property type="match status" value="1"/>
</dbReference>
<dbReference type="AlphaFoldDB" id="F1T8A6"/>
<accession>F1T8A6</accession>